<gene>
    <name evidence="2" type="ORF">UFOPK3720_00401</name>
</gene>
<dbReference type="GO" id="GO:0051287">
    <property type="term" value="F:NAD binding"/>
    <property type="evidence" value="ECO:0007669"/>
    <property type="project" value="InterPro"/>
</dbReference>
<dbReference type="AlphaFoldDB" id="A0A6J7I104"/>
<feature type="domain" description="3-hydroxyisobutyrate dehydrogenase-like NAD-binding" evidence="1">
    <location>
        <begin position="5"/>
        <end position="122"/>
    </location>
</feature>
<dbReference type="InterPro" id="IPR029154">
    <property type="entry name" value="HIBADH-like_NADP-bd"/>
</dbReference>
<dbReference type="InterPro" id="IPR008927">
    <property type="entry name" value="6-PGluconate_DH-like_C_sf"/>
</dbReference>
<dbReference type="InterPro" id="IPR013328">
    <property type="entry name" value="6PGD_dom2"/>
</dbReference>
<dbReference type="EMBL" id="CAFBNB010000050">
    <property type="protein sequence ID" value="CAB4924448.1"/>
    <property type="molecule type" value="Genomic_DNA"/>
</dbReference>
<sequence length="136" mass="13977">MGSFGNGTRMKLIANHLVAVHNAAAAEALVLAKRAGVDLVSALEALTSGAGSSRMLEVRGPLMVAESFDEPTMRVSTFDKDVSLIGAFADEVGAPTPLFSATAALYELALTQGRGAQDTACVFAVIDGLAPLPRTS</sequence>
<dbReference type="SUPFAM" id="SSF48179">
    <property type="entry name" value="6-phosphogluconate dehydrogenase C-terminal domain-like"/>
    <property type="match status" value="1"/>
</dbReference>
<reference evidence="2" key="1">
    <citation type="submission" date="2020-05" db="EMBL/GenBank/DDBJ databases">
        <authorList>
            <person name="Chiriac C."/>
            <person name="Salcher M."/>
            <person name="Ghai R."/>
            <person name="Kavagutti S V."/>
        </authorList>
    </citation>
    <scope>NUCLEOTIDE SEQUENCE</scope>
</reference>
<dbReference type="Gene3D" id="1.10.1040.10">
    <property type="entry name" value="N-(1-d-carboxylethyl)-l-norvaline Dehydrogenase, domain 2"/>
    <property type="match status" value="1"/>
</dbReference>
<name>A0A6J7I104_9ZZZZ</name>
<accession>A0A6J7I104</accession>
<evidence type="ECO:0000313" key="2">
    <source>
        <dbReference type="EMBL" id="CAB4924448.1"/>
    </source>
</evidence>
<evidence type="ECO:0000259" key="1">
    <source>
        <dbReference type="Pfam" id="PF14833"/>
    </source>
</evidence>
<dbReference type="PANTHER" id="PTHR43060">
    <property type="entry name" value="3-HYDROXYISOBUTYRATE DEHYDROGENASE-LIKE 1, MITOCHONDRIAL-RELATED"/>
    <property type="match status" value="1"/>
</dbReference>
<organism evidence="2">
    <name type="scientific">freshwater metagenome</name>
    <dbReference type="NCBI Taxonomy" id="449393"/>
    <lineage>
        <taxon>unclassified sequences</taxon>
        <taxon>metagenomes</taxon>
        <taxon>ecological metagenomes</taxon>
    </lineage>
</organism>
<dbReference type="PANTHER" id="PTHR43060:SF15">
    <property type="entry name" value="3-HYDROXYISOBUTYRATE DEHYDROGENASE-LIKE 1, MITOCHONDRIAL-RELATED"/>
    <property type="match status" value="1"/>
</dbReference>
<dbReference type="Pfam" id="PF14833">
    <property type="entry name" value="NAD_binding_11"/>
    <property type="match status" value="1"/>
</dbReference>
<protein>
    <submittedName>
        <fullName evidence="2">Unannotated protein</fullName>
    </submittedName>
</protein>
<proteinExistence type="predicted"/>